<feature type="transmembrane region" description="Helical" evidence="2">
    <location>
        <begin position="130"/>
        <end position="149"/>
    </location>
</feature>
<keyword evidence="2" id="KW-0472">Membrane</keyword>
<dbReference type="EMBL" id="JBEYXT010000082">
    <property type="protein sequence ID" value="MEU6803121.1"/>
    <property type="molecule type" value="Genomic_DNA"/>
</dbReference>
<gene>
    <name evidence="4" type="ORF">ABZ931_19225</name>
</gene>
<keyword evidence="2" id="KW-1133">Transmembrane helix</keyword>
<evidence type="ECO:0000256" key="2">
    <source>
        <dbReference type="SAM" id="Phobius"/>
    </source>
</evidence>
<feature type="domain" description="DUF7144" evidence="3">
    <location>
        <begin position="38"/>
        <end position="149"/>
    </location>
</feature>
<dbReference type="RefSeq" id="WP_359696922.1">
    <property type="nucleotide sequence ID" value="NZ_JBEYXT010000082.1"/>
</dbReference>
<feature type="transmembrane region" description="Helical" evidence="2">
    <location>
        <begin position="81"/>
        <end position="100"/>
    </location>
</feature>
<keyword evidence="5" id="KW-1185">Reference proteome</keyword>
<feature type="region of interest" description="Disordered" evidence="1">
    <location>
        <begin position="1"/>
        <end position="30"/>
    </location>
</feature>
<evidence type="ECO:0000313" key="4">
    <source>
        <dbReference type="EMBL" id="MEU6803121.1"/>
    </source>
</evidence>
<name>A0ABV3B1X6_9ACTN</name>
<sequence>MAQHSAEPRSTAHSHQTISTPTPPQGRHSGTSWAIGGTVFAGVLMMVGGVLGILNGISAIATDDVYTNIGDYVFEFSLTTWGWIHLVLGAVVAFAGWGILQGRDWARGVGIALASLYAIAYFMFLPYAPVWSVIVIAASVFVMWSLATAPDQERSA</sequence>
<dbReference type="InterPro" id="IPR055568">
    <property type="entry name" value="DUF7144"/>
</dbReference>
<accession>A0ABV3B1X6</accession>
<protein>
    <recommendedName>
        <fullName evidence="3">DUF7144 domain-containing protein</fullName>
    </recommendedName>
</protein>
<evidence type="ECO:0000259" key="3">
    <source>
        <dbReference type="Pfam" id="PF23636"/>
    </source>
</evidence>
<dbReference type="Pfam" id="PF23636">
    <property type="entry name" value="DUF7144"/>
    <property type="match status" value="1"/>
</dbReference>
<comment type="caution">
    <text evidence="4">The sequence shown here is derived from an EMBL/GenBank/DDBJ whole genome shotgun (WGS) entry which is preliminary data.</text>
</comment>
<feature type="transmembrane region" description="Helical" evidence="2">
    <location>
        <begin position="33"/>
        <end position="61"/>
    </location>
</feature>
<dbReference type="Proteomes" id="UP001551189">
    <property type="component" value="Unassembled WGS sequence"/>
</dbReference>
<evidence type="ECO:0000313" key="5">
    <source>
        <dbReference type="Proteomes" id="UP001551189"/>
    </source>
</evidence>
<evidence type="ECO:0000256" key="1">
    <source>
        <dbReference type="SAM" id="MobiDB-lite"/>
    </source>
</evidence>
<organism evidence="4 5">
    <name type="scientific">Streptomyces neyagawaensis</name>
    <dbReference type="NCBI Taxonomy" id="42238"/>
    <lineage>
        <taxon>Bacteria</taxon>
        <taxon>Bacillati</taxon>
        <taxon>Actinomycetota</taxon>
        <taxon>Actinomycetes</taxon>
        <taxon>Kitasatosporales</taxon>
        <taxon>Streptomycetaceae</taxon>
        <taxon>Streptomyces</taxon>
    </lineage>
</organism>
<proteinExistence type="predicted"/>
<feature type="transmembrane region" description="Helical" evidence="2">
    <location>
        <begin position="105"/>
        <end position="124"/>
    </location>
</feature>
<keyword evidence="2" id="KW-0812">Transmembrane</keyword>
<reference evidence="4 5" key="1">
    <citation type="submission" date="2024-06" db="EMBL/GenBank/DDBJ databases">
        <title>The Natural Products Discovery Center: Release of the First 8490 Sequenced Strains for Exploring Actinobacteria Biosynthetic Diversity.</title>
        <authorList>
            <person name="Kalkreuter E."/>
            <person name="Kautsar S.A."/>
            <person name="Yang D."/>
            <person name="Bader C.D."/>
            <person name="Teijaro C.N."/>
            <person name="Fluegel L."/>
            <person name="Davis C.M."/>
            <person name="Simpson J.R."/>
            <person name="Lauterbach L."/>
            <person name="Steele A.D."/>
            <person name="Gui C."/>
            <person name="Meng S."/>
            <person name="Li G."/>
            <person name="Viehrig K."/>
            <person name="Ye F."/>
            <person name="Su P."/>
            <person name="Kiefer A.F."/>
            <person name="Nichols A."/>
            <person name="Cepeda A.J."/>
            <person name="Yan W."/>
            <person name="Fan B."/>
            <person name="Jiang Y."/>
            <person name="Adhikari A."/>
            <person name="Zheng C.-J."/>
            <person name="Schuster L."/>
            <person name="Cowan T.M."/>
            <person name="Smanski M.J."/>
            <person name="Chevrette M.G."/>
            <person name="De Carvalho L.P.S."/>
            <person name="Shen B."/>
        </authorList>
    </citation>
    <scope>NUCLEOTIDE SEQUENCE [LARGE SCALE GENOMIC DNA]</scope>
    <source>
        <strain evidence="4 5">NPDC046851</strain>
    </source>
</reference>
<feature type="compositionally biased region" description="Polar residues" evidence="1">
    <location>
        <begin position="11"/>
        <end position="20"/>
    </location>
</feature>